<protein>
    <submittedName>
        <fullName evidence="6">Short chain dehydrogenase reductase</fullName>
    </submittedName>
</protein>
<dbReference type="SUPFAM" id="SSF51735">
    <property type="entry name" value="NAD(P)-binding Rossmann-fold domains"/>
    <property type="match status" value="1"/>
</dbReference>
<dbReference type="Proteomes" id="UP000054558">
    <property type="component" value="Unassembled WGS sequence"/>
</dbReference>
<evidence type="ECO:0000256" key="5">
    <source>
        <dbReference type="SAM" id="Phobius"/>
    </source>
</evidence>
<accession>A0A1Y1ITC7</accession>
<dbReference type="PANTHER" id="PTHR43391:SF89">
    <property type="entry name" value="11-BETA-HYDROXYSTEROID DEHYDROGENASE 1A-RELATED"/>
    <property type="match status" value="1"/>
</dbReference>
<dbReference type="EMBL" id="DF237734">
    <property type="protein sequence ID" value="GAQ91438.1"/>
    <property type="molecule type" value="Genomic_DNA"/>
</dbReference>
<evidence type="ECO:0000256" key="3">
    <source>
        <dbReference type="RuleBase" id="RU000363"/>
    </source>
</evidence>
<feature type="compositionally biased region" description="Basic and acidic residues" evidence="4">
    <location>
        <begin position="344"/>
        <end position="365"/>
    </location>
</feature>
<dbReference type="STRING" id="105231.A0A1Y1ITC7"/>
<dbReference type="GO" id="GO:0016491">
    <property type="term" value="F:oxidoreductase activity"/>
    <property type="evidence" value="ECO:0000318"/>
    <property type="project" value="GO_Central"/>
</dbReference>
<evidence type="ECO:0000256" key="4">
    <source>
        <dbReference type="SAM" id="MobiDB-lite"/>
    </source>
</evidence>
<dbReference type="OrthoDB" id="47007at2759"/>
<sequence length="365" mass="40256">MAATTKLLNVTAYPLGIAGLVVVLPAVWGVRLYKALTMEPLDMKDKVVVVTGASSGIGEHMAYEYARLGARLGLVARRGEKLEEVAEEARLMGAPDVLVIEQDLGTEEGCKAAVDAALAHFKKIDTLALNAGMFHAYLFTDATDTKRFDSIMDVNFWGYVYMTYHALEHLQKNRGQIVVNSSVSSIVPQPRNSIYNASKAAVTNFFHTLRIELGDSVPITIFSPGVTKSELSDGKMSQAEGKVPGPEKARDLRNEQLGLYPIVPTAMMARDAVKAARYKKHDIILPVWYNMLGVYRALAPEVLDVGLRLWIVQDPPMAKRVIDTFNIKVGQPTKDQYEAGGFPKADKSEEDKSEEKQREKAGSRR</sequence>
<name>A0A1Y1ITC7_KLENI</name>
<dbReference type="PROSITE" id="PS00061">
    <property type="entry name" value="ADH_SHORT"/>
    <property type="match status" value="1"/>
</dbReference>
<dbReference type="InterPro" id="IPR002347">
    <property type="entry name" value="SDR_fam"/>
</dbReference>
<keyword evidence="7" id="KW-1185">Reference proteome</keyword>
<reference evidence="6 7" key="1">
    <citation type="journal article" date="2014" name="Nat. Commun.">
        <title>Klebsormidium flaccidum genome reveals primary factors for plant terrestrial adaptation.</title>
        <authorList>
            <person name="Hori K."/>
            <person name="Maruyama F."/>
            <person name="Fujisawa T."/>
            <person name="Togashi T."/>
            <person name="Yamamoto N."/>
            <person name="Seo M."/>
            <person name="Sato S."/>
            <person name="Yamada T."/>
            <person name="Mori H."/>
            <person name="Tajima N."/>
            <person name="Moriyama T."/>
            <person name="Ikeuchi M."/>
            <person name="Watanabe M."/>
            <person name="Wada H."/>
            <person name="Kobayashi K."/>
            <person name="Saito M."/>
            <person name="Masuda T."/>
            <person name="Sasaki-Sekimoto Y."/>
            <person name="Mashiguchi K."/>
            <person name="Awai K."/>
            <person name="Shimojima M."/>
            <person name="Masuda S."/>
            <person name="Iwai M."/>
            <person name="Nobusawa T."/>
            <person name="Narise T."/>
            <person name="Kondo S."/>
            <person name="Saito H."/>
            <person name="Sato R."/>
            <person name="Murakawa M."/>
            <person name="Ihara Y."/>
            <person name="Oshima-Yamada Y."/>
            <person name="Ohtaka K."/>
            <person name="Satoh M."/>
            <person name="Sonobe K."/>
            <person name="Ishii M."/>
            <person name="Ohtani R."/>
            <person name="Kanamori-Sato M."/>
            <person name="Honoki R."/>
            <person name="Miyazaki D."/>
            <person name="Mochizuki H."/>
            <person name="Umetsu J."/>
            <person name="Higashi K."/>
            <person name="Shibata D."/>
            <person name="Kamiya Y."/>
            <person name="Sato N."/>
            <person name="Nakamura Y."/>
            <person name="Tabata S."/>
            <person name="Ida S."/>
            <person name="Kurokawa K."/>
            <person name="Ohta H."/>
        </authorList>
    </citation>
    <scope>NUCLEOTIDE SEQUENCE [LARGE SCALE GENOMIC DNA]</scope>
    <source>
        <strain evidence="6 7">NIES-2285</strain>
    </source>
</reference>
<dbReference type="PANTHER" id="PTHR43391">
    <property type="entry name" value="RETINOL DEHYDROGENASE-RELATED"/>
    <property type="match status" value="1"/>
</dbReference>
<feature type="region of interest" description="Disordered" evidence="4">
    <location>
        <begin position="333"/>
        <end position="365"/>
    </location>
</feature>
<dbReference type="PRINTS" id="PR00081">
    <property type="entry name" value="GDHRDH"/>
</dbReference>
<keyword evidence="2" id="KW-0560">Oxidoreductase</keyword>
<dbReference type="Pfam" id="PF00106">
    <property type="entry name" value="adh_short"/>
    <property type="match status" value="1"/>
</dbReference>
<dbReference type="GO" id="GO:0005829">
    <property type="term" value="C:cytosol"/>
    <property type="evidence" value="ECO:0000318"/>
    <property type="project" value="GO_Central"/>
</dbReference>
<dbReference type="InterPro" id="IPR036291">
    <property type="entry name" value="NAD(P)-bd_dom_sf"/>
</dbReference>
<evidence type="ECO:0000313" key="6">
    <source>
        <dbReference type="EMBL" id="GAQ91438.1"/>
    </source>
</evidence>
<dbReference type="AlphaFoldDB" id="A0A1Y1ITC7"/>
<keyword evidence="5" id="KW-1133">Transmembrane helix</keyword>
<proteinExistence type="inferred from homology"/>
<dbReference type="Gene3D" id="3.40.50.720">
    <property type="entry name" value="NAD(P)-binding Rossmann-like Domain"/>
    <property type="match status" value="1"/>
</dbReference>
<organism evidence="6 7">
    <name type="scientific">Klebsormidium nitens</name>
    <name type="common">Green alga</name>
    <name type="synonym">Ulothrix nitens</name>
    <dbReference type="NCBI Taxonomy" id="105231"/>
    <lineage>
        <taxon>Eukaryota</taxon>
        <taxon>Viridiplantae</taxon>
        <taxon>Streptophyta</taxon>
        <taxon>Klebsormidiophyceae</taxon>
        <taxon>Klebsormidiales</taxon>
        <taxon>Klebsormidiaceae</taxon>
        <taxon>Klebsormidium</taxon>
    </lineage>
</organism>
<keyword evidence="5" id="KW-0812">Transmembrane</keyword>
<gene>
    <name evidence="6" type="ORF">KFL_007850050</name>
</gene>
<keyword evidence="5" id="KW-0472">Membrane</keyword>
<evidence type="ECO:0000313" key="7">
    <source>
        <dbReference type="Proteomes" id="UP000054558"/>
    </source>
</evidence>
<evidence type="ECO:0000256" key="1">
    <source>
        <dbReference type="ARBA" id="ARBA00006484"/>
    </source>
</evidence>
<dbReference type="InterPro" id="IPR020904">
    <property type="entry name" value="Sc_DH/Rdtase_CS"/>
</dbReference>
<feature type="transmembrane region" description="Helical" evidence="5">
    <location>
        <begin position="12"/>
        <end position="33"/>
    </location>
</feature>
<dbReference type="PRINTS" id="PR00080">
    <property type="entry name" value="SDRFAMILY"/>
</dbReference>
<evidence type="ECO:0000256" key="2">
    <source>
        <dbReference type="ARBA" id="ARBA00023002"/>
    </source>
</evidence>
<comment type="similarity">
    <text evidence="1 3">Belongs to the short-chain dehydrogenases/reductases (SDR) family.</text>
</comment>
<dbReference type="OMA" id="TEPPWFR"/>